<protein>
    <submittedName>
        <fullName evidence="8">HC-toxin efflux carrier TOXA</fullName>
    </submittedName>
</protein>
<feature type="transmembrane region" description="Helical" evidence="6">
    <location>
        <begin position="455"/>
        <end position="479"/>
    </location>
</feature>
<gene>
    <name evidence="8" type="ORF">VP1G_10444</name>
</gene>
<dbReference type="Gene3D" id="1.20.1720.10">
    <property type="entry name" value="Multidrug resistance protein D"/>
    <property type="match status" value="1"/>
</dbReference>
<dbReference type="PANTHER" id="PTHR23501">
    <property type="entry name" value="MAJOR FACILITATOR SUPERFAMILY"/>
    <property type="match status" value="1"/>
</dbReference>
<feature type="transmembrane region" description="Helical" evidence="6">
    <location>
        <begin position="219"/>
        <end position="237"/>
    </location>
</feature>
<feature type="transmembrane region" description="Helical" evidence="6">
    <location>
        <begin position="161"/>
        <end position="181"/>
    </location>
</feature>
<evidence type="ECO:0000256" key="4">
    <source>
        <dbReference type="ARBA" id="ARBA00023136"/>
    </source>
</evidence>
<dbReference type="STRING" id="694573.A0A194VHE8"/>
<dbReference type="EMBL" id="KN714889">
    <property type="protein sequence ID" value="KUI63289.1"/>
    <property type="molecule type" value="Genomic_DNA"/>
</dbReference>
<dbReference type="PRINTS" id="PR01036">
    <property type="entry name" value="TCRTETB"/>
</dbReference>
<feature type="transmembrane region" description="Helical" evidence="6">
    <location>
        <begin position="99"/>
        <end position="117"/>
    </location>
</feature>
<keyword evidence="4 6" id="KW-0472">Membrane</keyword>
<dbReference type="AlphaFoldDB" id="A0A194VHE8"/>
<evidence type="ECO:0000313" key="8">
    <source>
        <dbReference type="EMBL" id="KUI63289.1"/>
    </source>
</evidence>
<organism evidence="8 9">
    <name type="scientific">Cytospora mali</name>
    <name type="common">Apple Valsa canker fungus</name>
    <name type="synonym">Valsa mali</name>
    <dbReference type="NCBI Taxonomy" id="578113"/>
    <lineage>
        <taxon>Eukaryota</taxon>
        <taxon>Fungi</taxon>
        <taxon>Dikarya</taxon>
        <taxon>Ascomycota</taxon>
        <taxon>Pezizomycotina</taxon>
        <taxon>Sordariomycetes</taxon>
        <taxon>Sordariomycetidae</taxon>
        <taxon>Diaporthales</taxon>
        <taxon>Cytosporaceae</taxon>
        <taxon>Cytospora</taxon>
    </lineage>
</organism>
<feature type="transmembrane region" description="Helical" evidence="6">
    <location>
        <begin position="193"/>
        <end position="213"/>
    </location>
</feature>
<evidence type="ECO:0000256" key="3">
    <source>
        <dbReference type="ARBA" id="ARBA00022989"/>
    </source>
</evidence>
<evidence type="ECO:0000256" key="6">
    <source>
        <dbReference type="SAM" id="Phobius"/>
    </source>
</evidence>
<evidence type="ECO:0000256" key="5">
    <source>
        <dbReference type="SAM" id="MobiDB-lite"/>
    </source>
</evidence>
<name>A0A194VHE8_CYTMA</name>
<accession>A0A194VHE8</accession>
<dbReference type="InterPro" id="IPR020846">
    <property type="entry name" value="MFS_dom"/>
</dbReference>
<feature type="transmembrane region" description="Helical" evidence="6">
    <location>
        <begin position="364"/>
        <end position="382"/>
    </location>
</feature>
<feature type="transmembrane region" description="Helical" evidence="6">
    <location>
        <begin position="327"/>
        <end position="352"/>
    </location>
</feature>
<evidence type="ECO:0000259" key="7">
    <source>
        <dbReference type="PROSITE" id="PS50850"/>
    </source>
</evidence>
<keyword evidence="3 6" id="KW-1133">Transmembrane helix</keyword>
<dbReference type="GO" id="GO:0022857">
    <property type="term" value="F:transmembrane transporter activity"/>
    <property type="evidence" value="ECO:0007669"/>
    <property type="project" value="InterPro"/>
</dbReference>
<reference evidence="9" key="1">
    <citation type="submission" date="2014-12" db="EMBL/GenBank/DDBJ databases">
        <title>Genome Sequence of Valsa Canker Pathogens Uncovers a Specific Adaption of Colonization on Woody Bark.</title>
        <authorList>
            <person name="Yin Z."/>
            <person name="Liu H."/>
            <person name="Gao X."/>
            <person name="Li Z."/>
            <person name="Song N."/>
            <person name="Ke X."/>
            <person name="Dai Q."/>
            <person name="Wu Y."/>
            <person name="Sun Y."/>
            <person name="Xu J.-R."/>
            <person name="Kang Z.K."/>
            <person name="Wang L."/>
            <person name="Huang L."/>
        </authorList>
    </citation>
    <scope>NUCLEOTIDE SEQUENCE [LARGE SCALE GENOMIC DNA]</scope>
    <source>
        <strain evidence="9">SXYL134</strain>
    </source>
</reference>
<dbReference type="Proteomes" id="UP000078576">
    <property type="component" value="Unassembled WGS sequence"/>
</dbReference>
<dbReference type="SUPFAM" id="SSF103473">
    <property type="entry name" value="MFS general substrate transporter"/>
    <property type="match status" value="1"/>
</dbReference>
<keyword evidence="2 6" id="KW-0812">Transmembrane</keyword>
<proteinExistence type="predicted"/>
<sequence>MDPSMSNTAVTAEQGGTTTETTPLLQAGNVTAVILAATAEPTRRQDDDEIENPNRPKGFRFAVVYSCILLGDFFVGYDTSCVTTLTPVISDEFHAIADVGWYGIAYILALASTILAFGQLYKFLPTKPVFLISFIVFAAGSVICAYATSSLFFIIGRAVAGLGGAGIFSGGSILIANIVPLHNRPVYQGISGGVECISLAFGPAISGAIAHYYSWRISFLIIAPAALLNVLAVWSLVHGLPRPIHAGLPAKQTWRQLDILGMILFVPTAACLILALQWGGSTLAWDDTLITRLLGSAGVLFLVFVASQWLKGDAAMVPPALLGRRCVALGSLTSFFTSASLYIFGFFLPVYFQAIRGADTFQSGVMYLPSAASLALAVLAAGHVTGWVGYYTPVMVLGTVLMSAGAGMMTGFDGETPPEEWVAYQVVFNVGAGAAFQQPYTAVQTVLEDRYVPTAIVVLGFVQELGGIVALAGAQNVFISRLVMRFEGLGIGLDPRDVLGQGTLSLIDSVPEKLRRSAYVAYMRTLREVFCVGLLCACLTVFSVGIEWRSVRHEKIDEEEIHGTNGQNREA</sequence>
<dbReference type="Gene3D" id="1.20.1250.20">
    <property type="entry name" value="MFS general substrate transporter like domains"/>
    <property type="match status" value="1"/>
</dbReference>
<feature type="compositionally biased region" description="Low complexity" evidence="5">
    <location>
        <begin position="8"/>
        <end position="21"/>
    </location>
</feature>
<feature type="transmembrane region" description="Helical" evidence="6">
    <location>
        <begin position="525"/>
        <end position="546"/>
    </location>
</feature>
<feature type="region of interest" description="Disordered" evidence="5">
    <location>
        <begin position="1"/>
        <end position="21"/>
    </location>
</feature>
<evidence type="ECO:0000256" key="2">
    <source>
        <dbReference type="ARBA" id="ARBA00022692"/>
    </source>
</evidence>
<dbReference type="Pfam" id="PF07690">
    <property type="entry name" value="MFS_1"/>
    <property type="match status" value="1"/>
</dbReference>
<feature type="transmembrane region" description="Helical" evidence="6">
    <location>
        <begin position="129"/>
        <end position="155"/>
    </location>
</feature>
<dbReference type="OrthoDB" id="5215911at2759"/>
<feature type="transmembrane region" description="Helical" evidence="6">
    <location>
        <begin position="257"/>
        <end position="277"/>
    </location>
</feature>
<dbReference type="InterPro" id="IPR011701">
    <property type="entry name" value="MFS"/>
</dbReference>
<evidence type="ECO:0000313" key="9">
    <source>
        <dbReference type="Proteomes" id="UP000078576"/>
    </source>
</evidence>
<dbReference type="PROSITE" id="PS50850">
    <property type="entry name" value="MFS"/>
    <property type="match status" value="1"/>
</dbReference>
<dbReference type="InterPro" id="IPR036259">
    <property type="entry name" value="MFS_trans_sf"/>
</dbReference>
<keyword evidence="9" id="KW-1185">Reference proteome</keyword>
<feature type="domain" description="Major facilitator superfamily (MFS) profile" evidence="7">
    <location>
        <begin position="64"/>
        <end position="571"/>
    </location>
</feature>
<dbReference type="GO" id="GO:0005886">
    <property type="term" value="C:plasma membrane"/>
    <property type="evidence" value="ECO:0007669"/>
    <property type="project" value="TreeGrafter"/>
</dbReference>
<dbReference type="PANTHER" id="PTHR23501:SF198">
    <property type="entry name" value="AZOLE RESISTANCE PROTEIN 1-RELATED"/>
    <property type="match status" value="1"/>
</dbReference>
<comment type="subcellular location">
    <subcellularLocation>
        <location evidence="1">Membrane</location>
        <topology evidence="1">Multi-pass membrane protein</topology>
    </subcellularLocation>
</comment>
<feature type="transmembrane region" description="Helical" evidence="6">
    <location>
        <begin position="289"/>
        <end position="306"/>
    </location>
</feature>
<evidence type="ECO:0000256" key="1">
    <source>
        <dbReference type="ARBA" id="ARBA00004141"/>
    </source>
</evidence>